<dbReference type="AlphaFoldDB" id="A0A2G8KIA4"/>
<sequence length="232" mass="24927">MLQEGTTARVDFVTSCSDNIDTSIQADCNATSGSEFPVGVTTVTCSCEDLSQNTDRCSFTVTVKDVTHPMASCPNDIDTDARLQEGTTARVDFVTSCSDNIDTSIQADCNATSGSDFPFGVTIVNCSCQDISQNTDECSFNVIVKGVPKVTFTTEVPILSTMKPKENQIPVIILPVSIAIASFAVLSILLRFIEDTFRRSGSNKNKDPETPPDSPTSQGPKKINGTALRELY</sequence>
<dbReference type="Proteomes" id="UP000230750">
    <property type="component" value="Unassembled WGS sequence"/>
</dbReference>
<evidence type="ECO:0000256" key="1">
    <source>
        <dbReference type="ARBA" id="ARBA00022737"/>
    </source>
</evidence>
<feature type="transmembrane region" description="Helical" evidence="3">
    <location>
        <begin position="169"/>
        <end position="190"/>
    </location>
</feature>
<evidence type="ECO:0000256" key="3">
    <source>
        <dbReference type="SAM" id="Phobius"/>
    </source>
</evidence>
<accession>A0A2G8KIA4</accession>
<dbReference type="PANTHER" id="PTHR24273:SF32">
    <property type="entry name" value="HYALIN"/>
    <property type="match status" value="1"/>
</dbReference>
<keyword evidence="6" id="KW-1185">Reference proteome</keyword>
<keyword evidence="1" id="KW-0677">Repeat</keyword>
<name>A0A2G8KIA4_STIJA</name>
<dbReference type="OrthoDB" id="10562043at2759"/>
<proteinExistence type="predicted"/>
<dbReference type="PANTHER" id="PTHR24273">
    <property type="entry name" value="FI04643P-RELATED"/>
    <property type="match status" value="1"/>
</dbReference>
<protein>
    <recommendedName>
        <fullName evidence="4">HYR domain-containing protein</fullName>
    </recommendedName>
</protein>
<comment type="caution">
    <text evidence="5">The sequence shown here is derived from an EMBL/GenBank/DDBJ whole genome shotgun (WGS) entry which is preliminary data.</text>
</comment>
<evidence type="ECO:0000313" key="5">
    <source>
        <dbReference type="EMBL" id="PIK47700.1"/>
    </source>
</evidence>
<feature type="compositionally biased region" description="Basic and acidic residues" evidence="2">
    <location>
        <begin position="200"/>
        <end position="209"/>
    </location>
</feature>
<evidence type="ECO:0000256" key="2">
    <source>
        <dbReference type="SAM" id="MobiDB-lite"/>
    </source>
</evidence>
<feature type="region of interest" description="Disordered" evidence="2">
    <location>
        <begin position="200"/>
        <end position="232"/>
    </location>
</feature>
<feature type="domain" description="HYR" evidence="4">
    <location>
        <begin position="64"/>
        <end position="146"/>
    </location>
</feature>
<dbReference type="EMBL" id="MRZV01000564">
    <property type="protein sequence ID" value="PIK47700.1"/>
    <property type="molecule type" value="Genomic_DNA"/>
</dbReference>
<organism evidence="5 6">
    <name type="scientific">Stichopus japonicus</name>
    <name type="common">Sea cucumber</name>
    <dbReference type="NCBI Taxonomy" id="307972"/>
    <lineage>
        <taxon>Eukaryota</taxon>
        <taxon>Metazoa</taxon>
        <taxon>Echinodermata</taxon>
        <taxon>Eleutherozoa</taxon>
        <taxon>Echinozoa</taxon>
        <taxon>Holothuroidea</taxon>
        <taxon>Aspidochirotacea</taxon>
        <taxon>Aspidochirotida</taxon>
        <taxon>Stichopodidae</taxon>
        <taxon>Apostichopus</taxon>
    </lineage>
</organism>
<dbReference type="Pfam" id="PF02494">
    <property type="entry name" value="HYR"/>
    <property type="match status" value="2"/>
</dbReference>
<reference evidence="5 6" key="1">
    <citation type="journal article" date="2017" name="PLoS Biol.">
        <title>The sea cucumber genome provides insights into morphological evolution and visceral regeneration.</title>
        <authorList>
            <person name="Zhang X."/>
            <person name="Sun L."/>
            <person name="Yuan J."/>
            <person name="Sun Y."/>
            <person name="Gao Y."/>
            <person name="Zhang L."/>
            <person name="Li S."/>
            <person name="Dai H."/>
            <person name="Hamel J.F."/>
            <person name="Liu C."/>
            <person name="Yu Y."/>
            <person name="Liu S."/>
            <person name="Lin W."/>
            <person name="Guo K."/>
            <person name="Jin S."/>
            <person name="Xu P."/>
            <person name="Storey K.B."/>
            <person name="Huan P."/>
            <person name="Zhang T."/>
            <person name="Zhou Y."/>
            <person name="Zhang J."/>
            <person name="Lin C."/>
            <person name="Li X."/>
            <person name="Xing L."/>
            <person name="Huo D."/>
            <person name="Sun M."/>
            <person name="Wang L."/>
            <person name="Mercier A."/>
            <person name="Li F."/>
            <person name="Yang H."/>
            <person name="Xiang J."/>
        </authorList>
    </citation>
    <scope>NUCLEOTIDE SEQUENCE [LARGE SCALE GENOMIC DNA]</scope>
    <source>
        <strain evidence="5">Shaxun</strain>
        <tissue evidence="5">Muscle</tissue>
    </source>
</reference>
<gene>
    <name evidence="5" type="ORF">BSL78_15442</name>
</gene>
<dbReference type="PROSITE" id="PS50825">
    <property type="entry name" value="HYR"/>
    <property type="match status" value="1"/>
</dbReference>
<evidence type="ECO:0000313" key="6">
    <source>
        <dbReference type="Proteomes" id="UP000230750"/>
    </source>
</evidence>
<keyword evidence="3" id="KW-0472">Membrane</keyword>
<evidence type="ECO:0000259" key="4">
    <source>
        <dbReference type="PROSITE" id="PS50825"/>
    </source>
</evidence>
<keyword evidence="3" id="KW-1133">Transmembrane helix</keyword>
<keyword evidence="3" id="KW-0812">Transmembrane</keyword>
<dbReference type="InterPro" id="IPR003410">
    <property type="entry name" value="HYR_dom"/>
</dbReference>
<dbReference type="STRING" id="307972.A0A2G8KIA4"/>